<dbReference type="InterPro" id="IPR038546">
    <property type="entry name" value="Hen1_N_sf"/>
</dbReference>
<sequence length="455" mass="51674">MLLTIKSTRYPATDLGYLLHKHPAKVQSVALSAGTAHIYYPEATENACTAALLLDIDPVGLVRSKGSNSFSLDQYVNDRPYVSASFMSLAIAQAYSSAMNGRCKDKPELVDVPLPLEVQLTSLPVKGGEALLRQLFEPLGYEVTAKTALLDETFPEWGVSRYFNVTLRNTICLKYLLRQLYVLIPVCDNNKHYFVDNHEMEKLLEKGTGWLEEHPLKELITRRYLKNIGPLTNEALERLLKEEKAVEPEAASIDKKRLHDIRLEAVRDLLLTTDASTVIDLGCGEGKLLRLLKEYKSFQKLTGMDVSFMSLQLASKKLKLDQLNSTAKERITLLHGSLTYMDQRLKGYDAAVLVEVIEHLDEPRLVDLERTVFQFARPQHVIITTVNAEYNANYGNLQYGNFRHSDHRFEWTRAEFETWGNRVAEQFRYSVSYQPIGEVDENLGGPSQLAIFKRN</sequence>
<dbReference type="CDD" id="cd02440">
    <property type="entry name" value="AdoMet_MTases"/>
    <property type="match status" value="1"/>
</dbReference>
<dbReference type="RefSeq" id="WP_116978518.1">
    <property type="nucleotide sequence ID" value="NZ_QPMM01000015.1"/>
</dbReference>
<keyword evidence="9" id="KW-0694">RNA-binding</keyword>
<keyword evidence="4 14" id="KW-0489">Methyltransferase</keyword>
<keyword evidence="7" id="KW-0479">Metal-binding</keyword>
<comment type="caution">
    <text evidence="14">The sequence shown here is derived from an EMBL/GenBank/DDBJ whole genome shotgun (WGS) entry which is preliminary data.</text>
</comment>
<dbReference type="Pfam" id="PF13489">
    <property type="entry name" value="Methyltransf_23"/>
    <property type="match status" value="1"/>
</dbReference>
<dbReference type="InterPro" id="IPR029063">
    <property type="entry name" value="SAM-dependent_MTases_sf"/>
</dbReference>
<name>A0A3E1Y3F1_9BACT</name>
<reference evidence="14 15" key="1">
    <citation type="submission" date="2018-07" db="EMBL/GenBank/DDBJ databases">
        <title>Chitinophaga K2CV101002-2 sp. nov., isolated from a monsoon evergreen broad-leaved forest soil.</title>
        <authorList>
            <person name="Lv Y."/>
        </authorList>
    </citation>
    <scope>NUCLEOTIDE SEQUENCE [LARGE SCALE GENOMIC DNA]</scope>
    <source>
        <strain evidence="14 15">GDMCC 1.1288</strain>
    </source>
</reference>
<protein>
    <recommendedName>
        <fullName evidence="3">Small RNA 2'-O-methyltransferase</fullName>
        <ecNumber evidence="11">2.1.1.386</ecNumber>
    </recommendedName>
</protein>
<dbReference type="PANTHER" id="PTHR21404:SF3">
    <property type="entry name" value="SMALL RNA 2'-O-METHYLTRANSFERASE"/>
    <property type="match status" value="1"/>
</dbReference>
<dbReference type="EC" id="2.1.1.386" evidence="11"/>
<keyword evidence="6" id="KW-0949">S-adenosyl-L-methionine</keyword>
<evidence type="ECO:0000313" key="15">
    <source>
        <dbReference type="Proteomes" id="UP000260644"/>
    </source>
</evidence>
<evidence type="ECO:0000256" key="12">
    <source>
        <dbReference type="ARBA" id="ARBA00048418"/>
    </source>
</evidence>
<comment type="catalytic activity">
    <reaction evidence="12">
        <text>small RNA 3'-end nucleotide + S-adenosyl-L-methionine = small RNA 3'-end 2'-O-methylnucleotide + S-adenosyl-L-homocysteine + H(+)</text>
        <dbReference type="Rhea" id="RHEA:37887"/>
        <dbReference type="Rhea" id="RHEA-COMP:10415"/>
        <dbReference type="Rhea" id="RHEA-COMP:10416"/>
        <dbReference type="ChEBI" id="CHEBI:15378"/>
        <dbReference type="ChEBI" id="CHEBI:57856"/>
        <dbReference type="ChEBI" id="CHEBI:59789"/>
        <dbReference type="ChEBI" id="CHEBI:74896"/>
        <dbReference type="ChEBI" id="CHEBI:74898"/>
        <dbReference type="EC" id="2.1.1.386"/>
    </reaction>
</comment>
<evidence type="ECO:0000256" key="10">
    <source>
        <dbReference type="ARBA" id="ARBA00023158"/>
    </source>
</evidence>
<dbReference type="NCBIfam" id="TIGR04074">
    <property type="entry name" value="bacter_Hen1"/>
    <property type="match status" value="1"/>
</dbReference>
<keyword evidence="15" id="KW-1185">Reference proteome</keyword>
<dbReference type="InterPro" id="IPR024740">
    <property type="entry name" value="Hen1_N"/>
</dbReference>
<evidence type="ECO:0000256" key="4">
    <source>
        <dbReference type="ARBA" id="ARBA00022603"/>
    </source>
</evidence>
<evidence type="ECO:0000256" key="2">
    <source>
        <dbReference type="ARBA" id="ARBA00009026"/>
    </source>
</evidence>
<keyword evidence="8" id="KW-0460">Magnesium</keyword>
<evidence type="ECO:0000256" key="8">
    <source>
        <dbReference type="ARBA" id="ARBA00022842"/>
    </source>
</evidence>
<organism evidence="14 15">
    <name type="scientific">Chitinophaga silvatica</name>
    <dbReference type="NCBI Taxonomy" id="2282649"/>
    <lineage>
        <taxon>Bacteria</taxon>
        <taxon>Pseudomonadati</taxon>
        <taxon>Bacteroidota</taxon>
        <taxon>Chitinophagia</taxon>
        <taxon>Chitinophagales</taxon>
        <taxon>Chitinophagaceae</taxon>
        <taxon>Chitinophaga</taxon>
    </lineage>
</organism>
<dbReference type="Pfam" id="PF12623">
    <property type="entry name" value="Hen1_L"/>
    <property type="match status" value="1"/>
</dbReference>
<dbReference type="GO" id="GO:0001510">
    <property type="term" value="P:RNA methylation"/>
    <property type="evidence" value="ECO:0007669"/>
    <property type="project" value="InterPro"/>
</dbReference>
<dbReference type="InterPro" id="IPR026610">
    <property type="entry name" value="Hen1"/>
</dbReference>
<keyword evidence="10" id="KW-0943">RNA-mediated gene silencing</keyword>
<evidence type="ECO:0000256" key="9">
    <source>
        <dbReference type="ARBA" id="ARBA00022884"/>
    </source>
</evidence>
<dbReference type="GO" id="GO:0031047">
    <property type="term" value="P:regulatory ncRNA-mediated gene silencing"/>
    <property type="evidence" value="ECO:0007669"/>
    <property type="project" value="UniProtKB-KW"/>
</dbReference>
<evidence type="ECO:0000256" key="7">
    <source>
        <dbReference type="ARBA" id="ARBA00022723"/>
    </source>
</evidence>
<dbReference type="Gene3D" id="3.40.50.150">
    <property type="entry name" value="Vaccinia Virus protein VP39"/>
    <property type="match status" value="1"/>
</dbReference>
<dbReference type="OrthoDB" id="626362at2"/>
<dbReference type="InterPro" id="IPR024026">
    <property type="entry name" value="3'-RNA_MeTfrase_Hen1_bac"/>
</dbReference>
<evidence type="ECO:0000256" key="1">
    <source>
        <dbReference type="ARBA" id="ARBA00001946"/>
    </source>
</evidence>
<comment type="cofactor">
    <cofactor evidence="1">
        <name>Mg(2+)</name>
        <dbReference type="ChEBI" id="CHEBI:18420"/>
    </cofactor>
</comment>
<dbReference type="GO" id="GO:0046872">
    <property type="term" value="F:metal ion binding"/>
    <property type="evidence" value="ECO:0007669"/>
    <property type="project" value="UniProtKB-KW"/>
</dbReference>
<evidence type="ECO:0000313" key="14">
    <source>
        <dbReference type="EMBL" id="RFS19203.1"/>
    </source>
</evidence>
<evidence type="ECO:0000256" key="5">
    <source>
        <dbReference type="ARBA" id="ARBA00022679"/>
    </source>
</evidence>
<dbReference type="PANTHER" id="PTHR21404">
    <property type="entry name" value="HEN1"/>
    <property type="match status" value="1"/>
</dbReference>
<evidence type="ECO:0000256" key="3">
    <source>
        <dbReference type="ARBA" id="ARBA00021330"/>
    </source>
</evidence>
<dbReference type="EMBL" id="QPMM01000015">
    <property type="protein sequence ID" value="RFS19203.1"/>
    <property type="molecule type" value="Genomic_DNA"/>
</dbReference>
<dbReference type="Gene3D" id="3.30.1610.20">
    <property type="entry name" value="Hen1, N-terminal domain"/>
    <property type="match status" value="1"/>
</dbReference>
<evidence type="ECO:0000259" key="13">
    <source>
        <dbReference type="Pfam" id="PF12623"/>
    </source>
</evidence>
<dbReference type="GO" id="GO:0003723">
    <property type="term" value="F:RNA binding"/>
    <property type="evidence" value="ECO:0007669"/>
    <property type="project" value="UniProtKB-KW"/>
</dbReference>
<evidence type="ECO:0000256" key="6">
    <source>
        <dbReference type="ARBA" id="ARBA00022691"/>
    </source>
</evidence>
<accession>A0A3E1Y3F1</accession>
<proteinExistence type="inferred from homology"/>
<dbReference type="GO" id="GO:0090486">
    <property type="term" value="F:small RNA 2'-O-methyltransferase activity"/>
    <property type="evidence" value="ECO:0007669"/>
    <property type="project" value="UniProtKB-EC"/>
</dbReference>
<feature type="domain" description="Hen1 N-terminal" evidence="13">
    <location>
        <begin position="1"/>
        <end position="239"/>
    </location>
</feature>
<dbReference type="SUPFAM" id="SSF53335">
    <property type="entry name" value="S-adenosyl-L-methionine-dependent methyltransferases"/>
    <property type="match status" value="1"/>
</dbReference>
<gene>
    <name evidence="14" type="ORF">DVR12_24865</name>
</gene>
<evidence type="ECO:0000256" key="11">
    <source>
        <dbReference type="ARBA" id="ARBA00035025"/>
    </source>
</evidence>
<dbReference type="Proteomes" id="UP000260644">
    <property type="component" value="Unassembled WGS sequence"/>
</dbReference>
<keyword evidence="5 14" id="KW-0808">Transferase</keyword>
<comment type="similarity">
    <text evidence="2">Belongs to the methyltransferase superfamily. HEN1 family.</text>
</comment>
<dbReference type="AlphaFoldDB" id="A0A3E1Y3F1"/>